<evidence type="ECO:0000256" key="1">
    <source>
        <dbReference type="SAM" id="Phobius"/>
    </source>
</evidence>
<keyword evidence="1" id="KW-0812">Transmembrane</keyword>
<dbReference type="PANTHER" id="PTHR31302:SF0">
    <property type="entry name" value="TRANSMEMBRANE PROTEIN WITH METALLOPHOSPHOESTERASE DOMAIN"/>
    <property type="match status" value="1"/>
</dbReference>
<evidence type="ECO:0000313" key="4">
    <source>
        <dbReference type="Proteomes" id="UP000182680"/>
    </source>
</evidence>
<keyword evidence="1" id="KW-1133">Transmembrane helix</keyword>
<name>A0AA94HUI6_DESDE</name>
<dbReference type="Pfam" id="PF00149">
    <property type="entry name" value="Metallophos"/>
    <property type="match status" value="1"/>
</dbReference>
<dbReference type="InterPro" id="IPR051158">
    <property type="entry name" value="Metallophosphoesterase_sf"/>
</dbReference>
<feature type="transmembrane region" description="Helical" evidence="1">
    <location>
        <begin position="33"/>
        <end position="52"/>
    </location>
</feature>
<feature type="transmembrane region" description="Helical" evidence="1">
    <location>
        <begin position="64"/>
        <end position="85"/>
    </location>
</feature>
<dbReference type="SUPFAM" id="SSF56300">
    <property type="entry name" value="Metallo-dependent phosphatases"/>
    <property type="match status" value="1"/>
</dbReference>
<comment type="caution">
    <text evidence="3">The sequence shown here is derived from an EMBL/GenBank/DDBJ whole genome shotgun (WGS) entry which is preliminary data.</text>
</comment>
<feature type="transmembrane region" description="Helical" evidence="1">
    <location>
        <begin position="105"/>
        <end position="125"/>
    </location>
</feature>
<sequence>MVRFFVITGLGLALVNGWIIWWLWRALPHTGWLRPLLCLTVVTLGASFPLLYKLGDHSLVQVWMLRAGAFWLGMVLYVFLLVLLMDVWSLTSRLWLGPPDAGTPRWGAVLLVVGLPLAIGCASWLNAAYPAVRHYDLTVETAGAIPPAYKDAPLTLGVLADMHLGRIITAPRLVRAMDLLAPYKPDAVLYLGDILDDHTLLDVEAMAAALARVQPRLGHWAVLGNHEYISGPVENSLDILQRSGMRVLRDQWHVLDDVLVLAGRDDRSKLAFTGSPRKSLPDVLADLPPEYRRLPLAVLDHQPHVLDEARAAGAILEISGHTHYGQLWPFHWVVENMYENPHGLLSKKNLHSLVSAGTGAWGPPMRNTARPEVLVIKVYFVEAGK</sequence>
<keyword evidence="1" id="KW-0472">Membrane</keyword>
<dbReference type="Gene3D" id="3.60.21.10">
    <property type="match status" value="1"/>
</dbReference>
<dbReference type="InterPro" id="IPR004843">
    <property type="entry name" value="Calcineurin-like_PHP"/>
</dbReference>
<reference evidence="4" key="1">
    <citation type="submission" date="2016-11" db="EMBL/GenBank/DDBJ databases">
        <authorList>
            <person name="Jaros S."/>
            <person name="Januszkiewicz K."/>
            <person name="Wedrychowicz H."/>
        </authorList>
    </citation>
    <scope>NUCLEOTIDE SEQUENCE [LARGE SCALE GENOMIC DNA]</scope>
    <source>
        <strain evidence="4">DSM 7057</strain>
    </source>
</reference>
<organism evidence="3 4">
    <name type="scientific">Desulfovibrio desulfuricans</name>
    <dbReference type="NCBI Taxonomy" id="876"/>
    <lineage>
        <taxon>Bacteria</taxon>
        <taxon>Pseudomonadati</taxon>
        <taxon>Thermodesulfobacteriota</taxon>
        <taxon>Desulfovibrionia</taxon>
        <taxon>Desulfovibrionales</taxon>
        <taxon>Desulfovibrionaceae</taxon>
        <taxon>Desulfovibrio</taxon>
    </lineage>
</organism>
<gene>
    <name evidence="3" type="ORF">SAMN02910291_02423</name>
</gene>
<dbReference type="Proteomes" id="UP000182680">
    <property type="component" value="Unassembled WGS sequence"/>
</dbReference>
<accession>A0AA94HUI6</accession>
<evidence type="ECO:0000313" key="3">
    <source>
        <dbReference type="EMBL" id="SFW67193.1"/>
    </source>
</evidence>
<dbReference type="EMBL" id="FPIW01000060">
    <property type="protein sequence ID" value="SFW67193.1"/>
    <property type="molecule type" value="Genomic_DNA"/>
</dbReference>
<dbReference type="RefSeq" id="WP_072312355.1">
    <property type="nucleotide sequence ID" value="NZ_FPIW01000060.1"/>
</dbReference>
<protein>
    <recommendedName>
        <fullName evidence="2">Calcineurin-like phosphoesterase domain-containing protein</fullName>
    </recommendedName>
</protein>
<dbReference type="AlphaFoldDB" id="A0AA94HUI6"/>
<dbReference type="PANTHER" id="PTHR31302">
    <property type="entry name" value="TRANSMEMBRANE PROTEIN WITH METALLOPHOSPHOESTERASE DOMAIN-RELATED"/>
    <property type="match status" value="1"/>
</dbReference>
<evidence type="ECO:0000259" key="2">
    <source>
        <dbReference type="Pfam" id="PF00149"/>
    </source>
</evidence>
<dbReference type="InterPro" id="IPR029052">
    <property type="entry name" value="Metallo-depent_PP-like"/>
</dbReference>
<dbReference type="GO" id="GO:0016787">
    <property type="term" value="F:hydrolase activity"/>
    <property type="evidence" value="ECO:0007669"/>
    <property type="project" value="InterPro"/>
</dbReference>
<feature type="domain" description="Calcineurin-like phosphoesterase" evidence="2">
    <location>
        <begin position="155"/>
        <end position="324"/>
    </location>
</feature>
<proteinExistence type="predicted"/>